<evidence type="ECO:0000313" key="3">
    <source>
        <dbReference type="Proteomes" id="UP000233654"/>
    </source>
</evidence>
<proteinExistence type="predicted"/>
<name>A0A2N3G6V7_9ACTN</name>
<reference evidence="2 3" key="1">
    <citation type="journal article" date="2017" name="ISME J.">
        <title>Potential for microbial H2 and metal transformations associated with novel bacteria and archaea in deep terrestrial subsurface sediments.</title>
        <authorList>
            <person name="Hernsdorf A.W."/>
            <person name="Amano Y."/>
            <person name="Miyakawa K."/>
            <person name="Ise K."/>
            <person name="Suzuki Y."/>
            <person name="Anantharaman K."/>
            <person name="Probst A."/>
            <person name="Burstein D."/>
            <person name="Thomas B.C."/>
            <person name="Banfield J.F."/>
        </authorList>
    </citation>
    <scope>NUCLEOTIDE SEQUENCE [LARGE SCALE GENOMIC DNA]</scope>
    <source>
        <strain evidence="2">HGW-Actinobacteria-3</strain>
    </source>
</reference>
<dbReference type="Pfam" id="PF12728">
    <property type="entry name" value="HTH_17"/>
    <property type="match status" value="1"/>
</dbReference>
<comment type="caution">
    <text evidence="2">The sequence shown here is derived from an EMBL/GenBank/DDBJ whole genome shotgun (WGS) entry which is preliminary data.</text>
</comment>
<dbReference type="GO" id="GO:0003677">
    <property type="term" value="F:DNA binding"/>
    <property type="evidence" value="ECO:0007669"/>
    <property type="project" value="InterPro"/>
</dbReference>
<dbReference type="EMBL" id="PHEX01000016">
    <property type="protein sequence ID" value="PKQ28449.1"/>
    <property type="molecule type" value="Genomic_DNA"/>
</dbReference>
<dbReference type="InterPro" id="IPR041657">
    <property type="entry name" value="HTH_17"/>
</dbReference>
<feature type="domain" description="Helix-turn-helix" evidence="1">
    <location>
        <begin position="2"/>
        <end position="34"/>
    </location>
</feature>
<dbReference type="InterPro" id="IPR010093">
    <property type="entry name" value="SinI_DNA-bd"/>
</dbReference>
<protein>
    <recommendedName>
        <fullName evidence="1">Helix-turn-helix domain-containing protein</fullName>
    </recommendedName>
</protein>
<evidence type="ECO:0000313" key="2">
    <source>
        <dbReference type="EMBL" id="PKQ28449.1"/>
    </source>
</evidence>
<evidence type="ECO:0000259" key="1">
    <source>
        <dbReference type="Pfam" id="PF12728"/>
    </source>
</evidence>
<dbReference type="Proteomes" id="UP000233654">
    <property type="component" value="Unassembled WGS sequence"/>
</dbReference>
<gene>
    <name evidence="2" type="ORF">CVT63_02795</name>
</gene>
<dbReference type="NCBIfam" id="TIGR01764">
    <property type="entry name" value="excise"/>
    <property type="match status" value="1"/>
</dbReference>
<dbReference type="AlphaFoldDB" id="A0A2N3G6V7"/>
<sequence>MTVYRLVKGKQLPAIRVGKNYRIKEIDVDAYLNRD</sequence>
<organism evidence="2 3">
    <name type="scientific">Candidatus Anoxymicrobium japonicum</name>
    <dbReference type="NCBI Taxonomy" id="2013648"/>
    <lineage>
        <taxon>Bacteria</taxon>
        <taxon>Bacillati</taxon>
        <taxon>Actinomycetota</taxon>
        <taxon>Candidatus Geothermincolia</taxon>
        <taxon>Candidatus Geothermincolales</taxon>
        <taxon>Candidatus Anoxymicrobiaceae</taxon>
        <taxon>Candidatus Anoxymicrobium</taxon>
    </lineage>
</organism>
<accession>A0A2N3G6V7</accession>